<feature type="domain" description="PAS" evidence="1">
    <location>
        <begin position="136"/>
        <end position="182"/>
    </location>
</feature>
<evidence type="ECO:0000313" key="4">
    <source>
        <dbReference type="EMBL" id="TCP19637.1"/>
    </source>
</evidence>
<dbReference type="Gene3D" id="3.30.450.20">
    <property type="entry name" value="PAS domain"/>
    <property type="match status" value="2"/>
</dbReference>
<feature type="domain" description="PAC" evidence="2">
    <location>
        <begin position="85"/>
        <end position="139"/>
    </location>
</feature>
<name>A0A4R2NEI0_9BURK</name>
<keyword evidence="5" id="KW-1185">Reference proteome</keyword>
<dbReference type="InterPro" id="IPR035965">
    <property type="entry name" value="PAS-like_dom_sf"/>
</dbReference>
<dbReference type="RefSeq" id="WP_119011992.1">
    <property type="nucleotide sequence ID" value="NZ_QXNC01000002.1"/>
</dbReference>
<dbReference type="NCBIfam" id="TIGR00254">
    <property type="entry name" value="GGDEF"/>
    <property type="match status" value="1"/>
</dbReference>
<dbReference type="SMART" id="SM00086">
    <property type="entry name" value="PAC"/>
    <property type="match status" value="2"/>
</dbReference>
<reference evidence="4 5" key="1">
    <citation type="submission" date="2019-03" db="EMBL/GenBank/DDBJ databases">
        <title>Genomic Encyclopedia of Type Strains, Phase IV (KMG-IV): sequencing the most valuable type-strain genomes for metagenomic binning, comparative biology and taxonomic classification.</title>
        <authorList>
            <person name="Goeker M."/>
        </authorList>
    </citation>
    <scope>NUCLEOTIDE SEQUENCE [LARGE SCALE GENOMIC DNA]</scope>
    <source>
        <strain evidence="4 5">DSM 1837</strain>
    </source>
</reference>
<dbReference type="SMART" id="SM00091">
    <property type="entry name" value="PAS"/>
    <property type="match status" value="2"/>
</dbReference>
<comment type="caution">
    <text evidence="4">The sequence shown here is derived from an EMBL/GenBank/DDBJ whole genome shotgun (WGS) entry which is preliminary data.</text>
</comment>
<dbReference type="InterPro" id="IPR052163">
    <property type="entry name" value="DGC-Regulatory_Protein"/>
</dbReference>
<evidence type="ECO:0000259" key="2">
    <source>
        <dbReference type="PROSITE" id="PS50113"/>
    </source>
</evidence>
<dbReference type="Pfam" id="PF13426">
    <property type="entry name" value="PAS_9"/>
    <property type="match status" value="2"/>
</dbReference>
<dbReference type="InterPro" id="IPR000014">
    <property type="entry name" value="PAS"/>
</dbReference>
<dbReference type="CDD" id="cd01949">
    <property type="entry name" value="GGDEF"/>
    <property type="match status" value="1"/>
</dbReference>
<dbReference type="Pfam" id="PF00990">
    <property type="entry name" value="GGDEF"/>
    <property type="match status" value="1"/>
</dbReference>
<dbReference type="InterPro" id="IPR000160">
    <property type="entry name" value="GGDEF_dom"/>
</dbReference>
<dbReference type="FunFam" id="3.30.70.270:FF:000001">
    <property type="entry name" value="Diguanylate cyclase domain protein"/>
    <property type="match status" value="1"/>
</dbReference>
<feature type="domain" description="PAC" evidence="2">
    <location>
        <begin position="207"/>
        <end position="261"/>
    </location>
</feature>
<accession>A0A4R2NEI0</accession>
<evidence type="ECO:0000313" key="5">
    <source>
        <dbReference type="Proteomes" id="UP000295182"/>
    </source>
</evidence>
<dbReference type="PROSITE" id="PS50887">
    <property type="entry name" value="GGDEF"/>
    <property type="match status" value="1"/>
</dbReference>
<dbReference type="CDD" id="cd00130">
    <property type="entry name" value="PAS"/>
    <property type="match status" value="2"/>
</dbReference>
<dbReference type="PANTHER" id="PTHR46663">
    <property type="entry name" value="DIGUANYLATE CYCLASE DGCT-RELATED"/>
    <property type="match status" value="1"/>
</dbReference>
<dbReference type="InterPro" id="IPR000700">
    <property type="entry name" value="PAS-assoc_C"/>
</dbReference>
<feature type="domain" description="GGDEF" evidence="3">
    <location>
        <begin position="293"/>
        <end position="422"/>
    </location>
</feature>
<dbReference type="PROSITE" id="PS50112">
    <property type="entry name" value="PAS"/>
    <property type="match status" value="2"/>
</dbReference>
<dbReference type="PANTHER" id="PTHR46663:SF4">
    <property type="entry name" value="DIGUANYLATE CYCLASE DGCT-RELATED"/>
    <property type="match status" value="1"/>
</dbReference>
<dbReference type="Proteomes" id="UP000295182">
    <property type="component" value="Unassembled WGS sequence"/>
</dbReference>
<protein>
    <submittedName>
        <fullName evidence="4">Diguanylate cyclase with PAS/PAC sensor</fullName>
    </submittedName>
</protein>
<dbReference type="AlphaFoldDB" id="A0A4R2NEI0"/>
<dbReference type="SMART" id="SM00267">
    <property type="entry name" value="GGDEF"/>
    <property type="match status" value="1"/>
</dbReference>
<dbReference type="Gene3D" id="3.30.70.270">
    <property type="match status" value="1"/>
</dbReference>
<dbReference type="SUPFAM" id="SSF55785">
    <property type="entry name" value="PYP-like sensor domain (PAS domain)"/>
    <property type="match status" value="2"/>
</dbReference>
<dbReference type="OrthoDB" id="9813903at2"/>
<dbReference type="InterPro" id="IPR029787">
    <property type="entry name" value="Nucleotide_cyclase"/>
</dbReference>
<dbReference type="NCBIfam" id="TIGR00229">
    <property type="entry name" value="sensory_box"/>
    <property type="match status" value="2"/>
</dbReference>
<dbReference type="PROSITE" id="PS50113">
    <property type="entry name" value="PAC"/>
    <property type="match status" value="2"/>
</dbReference>
<gene>
    <name evidence="4" type="ORF">EV674_10496</name>
</gene>
<dbReference type="InterPro" id="IPR043128">
    <property type="entry name" value="Rev_trsase/Diguanyl_cyclase"/>
</dbReference>
<sequence length="435" mass="47955">MKTLLSHIDPAVLAVALEQSFNAVVLTDASLDKEGCRIVYANEAFSRMTGYSEQELLGRNPRLLQGPATNPDVMEWLRECLRQGSYFQGSTINYRKDGRPYTVEWNISPVRNPAGEITHFISVQQDISNLMAAQKTTQLFAHVLNVTDDGVLITNRHGVIEFVNKGFEKITGYGLTEVLGHTPSLLKSGEHDAAFYQNMWDTLKQGKTFRGTFTNRAKNNALIYCDETITPLTDEAGEVTHYVSIFRDLTTRVLEEQMFRETMRFDALTGALNRASGEMVLEKAYMQAVGSKLPMSIAIADVDYFKQINDTWGHSCGDAVLKALSRSLIAALRANDSVIRWGGEEFLLVFSGCDLGQALPLAERCRASVQRLTHEQAGQVTLSVGVGELQPGETLAQLIERVDKAMYRAKHAGRNQVQPAAVVMPPAASGTGGAF</sequence>
<dbReference type="EMBL" id="SLXH01000004">
    <property type="protein sequence ID" value="TCP19637.1"/>
    <property type="molecule type" value="Genomic_DNA"/>
</dbReference>
<proteinExistence type="predicted"/>
<dbReference type="InterPro" id="IPR001610">
    <property type="entry name" value="PAC"/>
</dbReference>
<evidence type="ECO:0000259" key="1">
    <source>
        <dbReference type="PROSITE" id="PS50112"/>
    </source>
</evidence>
<dbReference type="SUPFAM" id="SSF55073">
    <property type="entry name" value="Nucleotide cyclase"/>
    <property type="match status" value="1"/>
</dbReference>
<evidence type="ECO:0000259" key="3">
    <source>
        <dbReference type="PROSITE" id="PS50887"/>
    </source>
</evidence>
<feature type="domain" description="PAS" evidence="1">
    <location>
        <begin position="31"/>
        <end position="84"/>
    </location>
</feature>
<organism evidence="4 5">
    <name type="scientific">Simplicispira metamorpha</name>
    <dbReference type="NCBI Taxonomy" id="80881"/>
    <lineage>
        <taxon>Bacteria</taxon>
        <taxon>Pseudomonadati</taxon>
        <taxon>Pseudomonadota</taxon>
        <taxon>Betaproteobacteria</taxon>
        <taxon>Burkholderiales</taxon>
        <taxon>Comamonadaceae</taxon>
        <taxon>Simplicispira</taxon>
    </lineage>
</organism>
<dbReference type="GO" id="GO:0003824">
    <property type="term" value="F:catalytic activity"/>
    <property type="evidence" value="ECO:0007669"/>
    <property type="project" value="UniProtKB-ARBA"/>
</dbReference>